<keyword evidence="2" id="KW-1185">Reference proteome</keyword>
<organism evidence="1 2">
    <name type="scientific">Rhodococcus pyridinivorans</name>
    <dbReference type="NCBI Taxonomy" id="103816"/>
    <lineage>
        <taxon>Bacteria</taxon>
        <taxon>Bacillati</taxon>
        <taxon>Actinomycetota</taxon>
        <taxon>Actinomycetes</taxon>
        <taxon>Mycobacteriales</taxon>
        <taxon>Nocardiaceae</taxon>
        <taxon>Rhodococcus</taxon>
    </lineage>
</organism>
<dbReference type="RefSeq" id="WP_138844707.1">
    <property type="nucleotide sequence ID" value="NZ_CP040719.1"/>
</dbReference>
<proteinExistence type="predicted"/>
<sequence>MEYPIRYRVSDSTTESVTARDLEVVLQALTGRPMEAVDIEAVESALDLERMSRVDIPHQL</sequence>
<protein>
    <submittedName>
        <fullName evidence="1">Uncharacterized protein</fullName>
    </submittedName>
</protein>
<accession>A0A7M2XN96</accession>
<evidence type="ECO:0000313" key="2">
    <source>
        <dbReference type="Proteomes" id="UP000593818"/>
    </source>
</evidence>
<evidence type="ECO:0000313" key="1">
    <source>
        <dbReference type="EMBL" id="QOV98370.1"/>
    </source>
</evidence>
<dbReference type="Proteomes" id="UP000593818">
    <property type="component" value="Chromosome"/>
</dbReference>
<gene>
    <name evidence="1" type="ORF">INP59_21430</name>
</gene>
<dbReference type="EMBL" id="CP063450">
    <property type="protein sequence ID" value="QOV98370.1"/>
    <property type="molecule type" value="Genomic_DNA"/>
</dbReference>
<name>A0A7M2XN96_9NOCA</name>
<reference evidence="1 2" key="1">
    <citation type="submission" date="2020-10" db="EMBL/GenBank/DDBJ databases">
        <title>Whole genome sequence of oil-degrading bacteria Rhodococcus pyridinivorans strain 5Ap.</title>
        <authorList>
            <person name="Akhremchuk A.E."/>
            <person name="Valentovich L.N."/>
            <person name="Charniauskaya M.I."/>
            <person name="Bukliarevich H.A."/>
            <person name="Titok M.A."/>
        </authorList>
    </citation>
    <scope>NUCLEOTIDE SEQUENCE [LARGE SCALE GENOMIC DNA]</scope>
    <source>
        <strain evidence="1 2">5Ap</strain>
    </source>
</reference>
<dbReference type="AlphaFoldDB" id="A0A7M2XN96"/>